<dbReference type="AlphaFoldDB" id="A0A8J2ILP8"/>
<dbReference type="EMBL" id="CAJSTJ010000099">
    <property type="protein sequence ID" value="CAG7556414.1"/>
    <property type="molecule type" value="Genomic_DNA"/>
</dbReference>
<proteinExistence type="predicted"/>
<dbReference type="InterPro" id="IPR002182">
    <property type="entry name" value="NB-ARC"/>
</dbReference>
<feature type="compositionally biased region" description="Acidic residues" evidence="2">
    <location>
        <begin position="502"/>
        <end position="512"/>
    </location>
</feature>
<feature type="domain" description="NB-ARC" evidence="3">
    <location>
        <begin position="197"/>
        <end position="353"/>
    </location>
</feature>
<name>A0A8J2ILP8_FUSEQ</name>
<keyword evidence="1" id="KW-0175">Coiled coil</keyword>
<accession>A0A8J2ILP8</accession>
<dbReference type="Proteomes" id="UP000693738">
    <property type="component" value="Unassembled WGS sequence"/>
</dbReference>
<dbReference type="Pfam" id="PF00931">
    <property type="entry name" value="NB-ARC"/>
    <property type="match status" value="1"/>
</dbReference>
<reference evidence="4" key="1">
    <citation type="submission" date="2021-05" db="EMBL/GenBank/DDBJ databases">
        <authorList>
            <person name="Khan N."/>
        </authorList>
    </citation>
    <scope>NUCLEOTIDE SEQUENCE</scope>
</reference>
<feature type="region of interest" description="Disordered" evidence="2">
    <location>
        <begin position="736"/>
        <end position="768"/>
    </location>
</feature>
<dbReference type="GO" id="GO:0043531">
    <property type="term" value="F:ADP binding"/>
    <property type="evidence" value="ECO:0007669"/>
    <property type="project" value="InterPro"/>
</dbReference>
<dbReference type="InterPro" id="IPR053137">
    <property type="entry name" value="NLR-like"/>
</dbReference>
<comment type="caution">
    <text evidence="4">The sequence shown here is derived from an EMBL/GenBank/DDBJ whole genome shotgun (WGS) entry which is preliminary data.</text>
</comment>
<feature type="coiled-coil region" evidence="1">
    <location>
        <begin position="31"/>
        <end position="58"/>
    </location>
</feature>
<feature type="region of interest" description="Disordered" evidence="2">
    <location>
        <begin position="475"/>
        <end position="523"/>
    </location>
</feature>
<evidence type="ECO:0000259" key="3">
    <source>
        <dbReference type="Pfam" id="PF00931"/>
    </source>
</evidence>
<dbReference type="PANTHER" id="PTHR46082">
    <property type="entry name" value="ATP/GTP-BINDING PROTEIN-RELATED"/>
    <property type="match status" value="1"/>
</dbReference>
<sequence>MEAVGAVANVIAVVDLSAKVATLCYRYSQDVSSARADIERLRRQAEHLQITLNAAKILVERSNSPLFSTSTAIIKAFDSCRTDLEYVLKKLDSNPLRTAMRRYGWRSLKWPFKSKEIDQLLAELKSYEDTISVGLQLDQCGILGSIKEGVDRLQLQPAEDAMPYKKPHLMIPFTPDPDFIHRPSIEEWMNDQFFRPIQRMALVGMGGFGKSKLAIQFGHQVFTDSGSSVFWVYGGNKAAFEESYRALADLLDLPRRHESEVNILALVRDWLQRDDIHPWFLIVDNADDSKSFFSGEDSLASYLPKSTRGKVLVTSRSLDTAQRLVGNTKGIYRIHNMVEGEALELLQSLVETKANENDARDLVNALDFIPLAVKQAAAYINRRSPRVNTKSYLEDFFKSERRKVNLLLSDTGDLDRQAGVSNSVVITWQVTFTRLRDEHPSAANLLSLMSQFQPQNIPEFMLYWYNDDFLTDDEEDTCDGGDNITERGDDENDKEDAGKELESEEGNGDEVDSSSGSDGDSDNEIERIAFEKDMDVLRSYSLVDISAAGHFSMHSLVQFCTRRWISELGTSSRWNRLFIELAARHFPWGHFENWPICQALLPHIEPIISIKPNIQSVIEDWAGLLNPVSHYLMTLGQYSRAQILAEASVEATSELLGQDHSDTLKSKSTLASILRHRGKIKEAHDLGAELVKTKKAILGVDHESTLTEMSNLAIVFSDQGRLNESERLSREVLEADQSVTTPRAATGGRGVIQRSPIKERGTAWSEPP</sequence>
<evidence type="ECO:0000256" key="2">
    <source>
        <dbReference type="SAM" id="MobiDB-lite"/>
    </source>
</evidence>
<evidence type="ECO:0000313" key="4">
    <source>
        <dbReference type="EMBL" id="CAG7556414.1"/>
    </source>
</evidence>
<dbReference type="PANTHER" id="PTHR46082:SF6">
    <property type="entry name" value="AAA+ ATPASE DOMAIN-CONTAINING PROTEIN-RELATED"/>
    <property type="match status" value="1"/>
</dbReference>
<evidence type="ECO:0000256" key="1">
    <source>
        <dbReference type="SAM" id="Coils"/>
    </source>
</evidence>
<protein>
    <recommendedName>
        <fullName evidence="3">NB-ARC domain-containing protein</fullName>
    </recommendedName>
</protein>
<dbReference type="Pfam" id="PF13374">
    <property type="entry name" value="TPR_10"/>
    <property type="match status" value="2"/>
</dbReference>
<organism evidence="4 5">
    <name type="scientific">Fusarium equiseti</name>
    <name type="common">Fusarium scirpi</name>
    <dbReference type="NCBI Taxonomy" id="61235"/>
    <lineage>
        <taxon>Eukaryota</taxon>
        <taxon>Fungi</taxon>
        <taxon>Dikarya</taxon>
        <taxon>Ascomycota</taxon>
        <taxon>Pezizomycotina</taxon>
        <taxon>Sordariomycetes</taxon>
        <taxon>Hypocreomycetidae</taxon>
        <taxon>Hypocreales</taxon>
        <taxon>Nectriaceae</taxon>
        <taxon>Fusarium</taxon>
        <taxon>Fusarium incarnatum-equiseti species complex</taxon>
    </lineage>
</organism>
<evidence type="ECO:0000313" key="5">
    <source>
        <dbReference type="Proteomes" id="UP000693738"/>
    </source>
</evidence>
<gene>
    <name evidence="4" type="ORF">FEQUK3_LOCUS2112</name>
</gene>